<proteinExistence type="inferred from homology"/>
<dbReference type="PANTHER" id="PTHR35092">
    <property type="entry name" value="CHLORINASE MJ1651"/>
    <property type="match status" value="1"/>
</dbReference>
<dbReference type="PANTHER" id="PTHR35092:SF1">
    <property type="entry name" value="CHLORINASE MJ1651"/>
    <property type="match status" value="1"/>
</dbReference>
<evidence type="ECO:0000259" key="4">
    <source>
        <dbReference type="Pfam" id="PF20257"/>
    </source>
</evidence>
<dbReference type="Pfam" id="PF20257">
    <property type="entry name" value="SAM_HAT_C"/>
    <property type="match status" value="1"/>
</dbReference>
<dbReference type="InterPro" id="IPR046470">
    <property type="entry name" value="SAM_HAT_C"/>
</dbReference>
<evidence type="ECO:0000259" key="3">
    <source>
        <dbReference type="Pfam" id="PF01887"/>
    </source>
</evidence>
<comment type="similarity">
    <text evidence="2">Belongs to the SAM hydrolase / SAM-dependent halogenase family.</text>
</comment>
<gene>
    <name evidence="5" type="ORF">ACFSDX_12720</name>
</gene>
<dbReference type="SUPFAM" id="SSF102522">
    <property type="entry name" value="Bacterial fluorinating enzyme, N-terminal domain"/>
    <property type="match status" value="1"/>
</dbReference>
<reference evidence="6" key="1">
    <citation type="journal article" date="2019" name="Int. J. Syst. Evol. Microbiol.">
        <title>The Global Catalogue of Microorganisms (GCM) 10K type strain sequencing project: providing services to taxonomists for standard genome sequencing and annotation.</title>
        <authorList>
            <consortium name="The Broad Institute Genomics Platform"/>
            <consortium name="The Broad Institute Genome Sequencing Center for Infectious Disease"/>
            <person name="Wu L."/>
            <person name="Ma J."/>
        </authorList>
    </citation>
    <scope>NUCLEOTIDE SEQUENCE [LARGE SCALE GENOMIC DNA]</scope>
    <source>
        <strain evidence="6">CGMCC 1.15795</strain>
    </source>
</reference>
<keyword evidence="1" id="KW-0949">S-adenosyl-L-methionine</keyword>
<dbReference type="PIRSF" id="PIRSF006779">
    <property type="entry name" value="UCP006779"/>
    <property type="match status" value="1"/>
</dbReference>
<dbReference type="Gene3D" id="2.40.30.90">
    <property type="entry name" value="Bacterial fluorinating enzyme like"/>
    <property type="match status" value="1"/>
</dbReference>
<keyword evidence="6" id="KW-1185">Reference proteome</keyword>
<feature type="domain" description="S-adenosyl-l-methionine hydroxide adenosyltransferase C-terminal" evidence="4">
    <location>
        <begin position="211"/>
        <end position="293"/>
    </location>
</feature>
<dbReference type="Pfam" id="PF01887">
    <property type="entry name" value="SAM_HAT_N"/>
    <property type="match status" value="1"/>
</dbReference>
<feature type="domain" description="S-adenosyl-l-methionine hydroxide adenosyltransferase N-terminal" evidence="3">
    <location>
        <begin position="26"/>
        <end position="188"/>
    </location>
</feature>
<protein>
    <submittedName>
        <fullName evidence="5">S-adenosyl-l-methionine hydroxide adenosyltransferase family protein</fullName>
    </submittedName>
</protein>
<dbReference type="Proteomes" id="UP001597197">
    <property type="component" value="Unassembled WGS sequence"/>
</dbReference>
<dbReference type="SUPFAM" id="SSF101852">
    <property type="entry name" value="Bacterial fluorinating enzyme, C-terminal domain"/>
    <property type="match status" value="1"/>
</dbReference>
<name>A0ABW4QUN0_9BACT</name>
<evidence type="ECO:0000313" key="5">
    <source>
        <dbReference type="EMBL" id="MFD1873299.1"/>
    </source>
</evidence>
<evidence type="ECO:0000256" key="1">
    <source>
        <dbReference type="ARBA" id="ARBA00022691"/>
    </source>
</evidence>
<comment type="caution">
    <text evidence="5">The sequence shown here is derived from an EMBL/GenBank/DDBJ whole genome shotgun (WGS) entry which is preliminary data.</text>
</comment>
<evidence type="ECO:0000256" key="2">
    <source>
        <dbReference type="ARBA" id="ARBA00024035"/>
    </source>
</evidence>
<dbReference type="InterPro" id="IPR023227">
    <property type="entry name" value="SAM_OH_AdoTrfase_C_sf"/>
</dbReference>
<dbReference type="InterPro" id="IPR002747">
    <property type="entry name" value="SAM_OH_AdoTrfase"/>
</dbReference>
<dbReference type="RefSeq" id="WP_382314012.1">
    <property type="nucleotide sequence ID" value="NZ_JBHUFD010000005.1"/>
</dbReference>
<sequence>MRPFQLLRLAAKQYYEKTGDWGMGVLTLLTDFGYRDHYVAALKARLLHLGPTLPVMDITHGVEPYNIAHAVHVLRAVFRDFPLGTTHLIAVSDYGASPTGAVATPAWHAAQHQGHYFVAADNGLLALLCDGVPERLVRLRGAAPATTAALFGNPAGSLLPLVAFNPTTDVLAPAAVRLALGQPIDTLGQPTTELYSLTNRQVRLQDNRITGHVVHVDHYGNLITNISREAVEVTGRERLPIIKFGRETVRELQPHFAAAPPGEIVCAFNSQGCLCIAINQGHASELLSMYFDSQVDVWFDAESPTAAPGT</sequence>
<dbReference type="InterPro" id="IPR023228">
    <property type="entry name" value="SAM_OH_AdoTrfase_N_sf"/>
</dbReference>
<dbReference type="InterPro" id="IPR046469">
    <property type="entry name" value="SAM_HAT_N"/>
</dbReference>
<dbReference type="EMBL" id="JBHUFD010000005">
    <property type="protein sequence ID" value="MFD1873299.1"/>
    <property type="molecule type" value="Genomic_DNA"/>
</dbReference>
<dbReference type="Gene3D" id="3.40.50.10790">
    <property type="entry name" value="S-adenosyl-l-methionine hydroxide adenosyltransferase, N-terminal"/>
    <property type="match status" value="1"/>
</dbReference>
<accession>A0ABW4QUN0</accession>
<evidence type="ECO:0000313" key="6">
    <source>
        <dbReference type="Proteomes" id="UP001597197"/>
    </source>
</evidence>
<organism evidence="5 6">
    <name type="scientific">Hymenobacter bucti</name>
    <dbReference type="NCBI Taxonomy" id="1844114"/>
    <lineage>
        <taxon>Bacteria</taxon>
        <taxon>Pseudomonadati</taxon>
        <taxon>Bacteroidota</taxon>
        <taxon>Cytophagia</taxon>
        <taxon>Cytophagales</taxon>
        <taxon>Hymenobacteraceae</taxon>
        <taxon>Hymenobacter</taxon>
    </lineage>
</organism>